<dbReference type="OrthoDB" id="1043111at2759"/>
<dbReference type="InterPro" id="IPR029071">
    <property type="entry name" value="Ubiquitin-like_domsf"/>
</dbReference>
<evidence type="ECO:0000313" key="3">
    <source>
        <dbReference type="Proteomes" id="UP000274922"/>
    </source>
</evidence>
<dbReference type="Pfam" id="PF13881">
    <property type="entry name" value="Rad60-SLD_2"/>
    <property type="match status" value="1"/>
</dbReference>
<proteinExistence type="predicted"/>
<gene>
    <name evidence="2" type="ORF">CXG81DRAFT_7671</name>
</gene>
<organism evidence="2 3">
    <name type="scientific">Caulochytrium protostelioides</name>
    <dbReference type="NCBI Taxonomy" id="1555241"/>
    <lineage>
        <taxon>Eukaryota</taxon>
        <taxon>Fungi</taxon>
        <taxon>Fungi incertae sedis</taxon>
        <taxon>Chytridiomycota</taxon>
        <taxon>Chytridiomycota incertae sedis</taxon>
        <taxon>Chytridiomycetes</taxon>
        <taxon>Caulochytriales</taxon>
        <taxon>Caulochytriaceae</taxon>
        <taxon>Caulochytrium</taxon>
    </lineage>
</organism>
<dbReference type="EMBL" id="ML014357">
    <property type="protein sequence ID" value="RKO98824.1"/>
    <property type="molecule type" value="Genomic_DNA"/>
</dbReference>
<dbReference type="Proteomes" id="UP000274922">
    <property type="component" value="Unassembled WGS sequence"/>
</dbReference>
<feature type="non-terminal residue" evidence="2">
    <location>
        <position position="1"/>
    </location>
</feature>
<dbReference type="STRING" id="1555241.A0A4P9WZ99"/>
<dbReference type="InterPro" id="IPR040015">
    <property type="entry name" value="UBL3-like"/>
</dbReference>
<evidence type="ECO:0000313" key="2">
    <source>
        <dbReference type="EMBL" id="RKO98824.1"/>
    </source>
</evidence>
<dbReference type="Gene3D" id="3.10.20.90">
    <property type="entry name" value="Phosphatidylinositol 3-kinase Catalytic Subunit, Chain A, domain 1"/>
    <property type="match status" value="1"/>
</dbReference>
<dbReference type="PANTHER" id="PTHR13169:SF0">
    <property type="entry name" value="UBIQUITIN-LIKE PROTEIN 3"/>
    <property type="match status" value="1"/>
</dbReference>
<feature type="non-terminal residue" evidence="2">
    <location>
        <position position="91"/>
    </location>
</feature>
<evidence type="ECO:0000259" key="1">
    <source>
        <dbReference type="Pfam" id="PF13881"/>
    </source>
</evidence>
<protein>
    <recommendedName>
        <fullName evidence="1">UBL3-like ubiquitin domain-containing protein</fullName>
    </recommendedName>
</protein>
<dbReference type="PANTHER" id="PTHR13169">
    <property type="entry name" value="UBIQUITIN-LIKE PROTEIN 3 HCG-1 PROTEIN"/>
    <property type="match status" value="1"/>
</dbReference>
<dbReference type="SUPFAM" id="SSF54236">
    <property type="entry name" value="Ubiquitin-like"/>
    <property type="match status" value="1"/>
</dbReference>
<name>A0A4P9WZ99_9FUNG</name>
<dbReference type="InterPro" id="IPR039540">
    <property type="entry name" value="UBL3-like_ubiquitin_dom"/>
</dbReference>
<dbReference type="AlphaFoldDB" id="A0A4P9WZ99"/>
<sequence>DQIVLRLLLVNGQKSDVAIDPALTVAQVRERIFEQWPSAWARDAETAPVQPASLRILHRGRFLDGPGTLEAEGKVPRGEITTVHILVKNPV</sequence>
<reference evidence="3" key="1">
    <citation type="journal article" date="2018" name="Nat. Microbiol.">
        <title>Leveraging single-cell genomics to expand the fungal tree of life.</title>
        <authorList>
            <person name="Ahrendt S.R."/>
            <person name="Quandt C.A."/>
            <person name="Ciobanu D."/>
            <person name="Clum A."/>
            <person name="Salamov A."/>
            <person name="Andreopoulos B."/>
            <person name="Cheng J.F."/>
            <person name="Woyke T."/>
            <person name="Pelin A."/>
            <person name="Henrissat B."/>
            <person name="Reynolds N.K."/>
            <person name="Benny G.L."/>
            <person name="Smith M.E."/>
            <person name="James T.Y."/>
            <person name="Grigoriev I.V."/>
        </authorList>
    </citation>
    <scope>NUCLEOTIDE SEQUENCE [LARGE SCALE GENOMIC DNA]</scope>
    <source>
        <strain evidence="3">ATCC 52028</strain>
    </source>
</reference>
<feature type="domain" description="UBL3-like ubiquitin" evidence="1">
    <location>
        <begin position="1"/>
        <end position="90"/>
    </location>
</feature>
<accession>A0A4P9WZ99</accession>
<keyword evidence="3" id="KW-1185">Reference proteome</keyword>